<proteinExistence type="predicted"/>
<dbReference type="Proteomes" id="UP001064048">
    <property type="component" value="Chromosome 30"/>
</dbReference>
<evidence type="ECO:0000313" key="1">
    <source>
        <dbReference type="EMBL" id="KAI8431618.1"/>
    </source>
</evidence>
<keyword evidence="2" id="KW-1185">Reference proteome</keyword>
<accession>A0ACC0K5V9</accession>
<dbReference type="EMBL" id="CM046130">
    <property type="protein sequence ID" value="KAI8431618.1"/>
    <property type="molecule type" value="Genomic_DNA"/>
</dbReference>
<evidence type="ECO:0000313" key="2">
    <source>
        <dbReference type="Proteomes" id="UP001064048"/>
    </source>
</evidence>
<organism evidence="1 2">
    <name type="scientific">Choristoneura fumiferana</name>
    <name type="common">Spruce budworm moth</name>
    <name type="synonym">Archips fumiferana</name>
    <dbReference type="NCBI Taxonomy" id="7141"/>
    <lineage>
        <taxon>Eukaryota</taxon>
        <taxon>Metazoa</taxon>
        <taxon>Ecdysozoa</taxon>
        <taxon>Arthropoda</taxon>
        <taxon>Hexapoda</taxon>
        <taxon>Insecta</taxon>
        <taxon>Pterygota</taxon>
        <taxon>Neoptera</taxon>
        <taxon>Endopterygota</taxon>
        <taxon>Lepidoptera</taxon>
        <taxon>Glossata</taxon>
        <taxon>Ditrysia</taxon>
        <taxon>Tortricoidea</taxon>
        <taxon>Tortricidae</taxon>
        <taxon>Tortricinae</taxon>
        <taxon>Choristoneura</taxon>
    </lineage>
</organism>
<gene>
    <name evidence="1" type="ORF">MSG28_016097</name>
</gene>
<name>A0ACC0K5V9_CHOFU</name>
<comment type="caution">
    <text evidence="1">The sequence shown here is derived from an EMBL/GenBank/DDBJ whole genome shotgun (WGS) entry which is preliminary data.</text>
</comment>
<sequence>MKNIFLAHLWSDRGEPASVIETVNENKISLTPVLSQLEQDLNSPSHLRITINTEDKKIEIEQVKVILVYKGRGEPELDSTEESSFKTQLPQITEFTIKNVTVDGVEDKKEGVTDRFPKNKETVTDRFPKNKETDDKNVKDFEAGVAFDVSNILDKSQVEKRSDADDKEKMKHQNEDAKESEADDAEEILMREIGNLSINENDNNLEEISSLDGIILPTEEDKSKPRTHSSTAVWKATGNHLTIFPEGRHDGSGTDTHPTDHHELFNAPSLLLVFDYGLGDWIVKEFGEIIILYQRGNKYQLQFRRYHNDGYETSLTMTLTDSFKLHQMRYSRSHAWEWTFHYITEGGPGAFRTLAAKFLSRQVAYEFYNKIKECVLTLKSRGDALEANLEAGLLSRSQSIRLISRTPTPTFGPGTVLRSKSADICERPAHRIGSYWISPIHIVSTPPPPPDNIVRVAGNRWMEVANCRSFSSKSRKIRRNSSNNETGSTPEDYRLKRTRPCITPLFNDQSNSAEDTKVSLVYKCHACGLCFDRPEILLDIHLSKCSPDMKIVKTKCACGLVFDQYNFTHHCQVHRQYTALDVKKIVVRDEKNLDVSGMKEVFMEEMGDYETTGEDSVRNDQSNETIAMNKCEMEAKVANKKVTTNVLAVRKAHRVFVCQCRLCFDRAEFFVKHLSKCSLETKVVKTTCICDLVFDKYNFAYHCAVHRQATMLNVKYIVVRDEGILDISGMIQEFVEDDEINVTENIKAAFMKTVDQSLVFNPVPKYNITQNVDEEKINNHEIICTTEEYNNAEKEDKAKYVIAENQNTLHEIHSSNEEIIGSQENNTDRSQAVSSNALKEVIVSTKSMNKEHFEVHDELTKKNDADMGPSHIDKKVGKTILTTEEQQHRNSDTDVIEPEKKISYITEKTPAEDENLENITNENKHEEKITHDQIVTTAVNTIDHSPDTEGKEIVNSIINAQKINVTINNSIDNKDTKQLIEENKTNEIQEPFNNAVKEIKVTIETDDEKICNIPNNSESNNEDINERVILNSEKDPESISLMTDVSNPSTMEEKPQCHSDSDPINSGKKTDYKVEQILVKDGKHENENITKEKKNEETTVHLQKETDISSDSKTEHDPKSKEIETPDLTQNSQYIKEAIQIPDGNKLMKGEAINISIIEEKPQCHSDSDTINYGKKTDNTVEQILVRDDKNVNNITKENKKEETTVDLQKETDISSESKVEHDPKSKENETPDLTQNSQYIKEAIQIPDGNKLMKGEAINISIIEEKPQCHSDSDTINYGKKTDNTVEQILVRDDKNVNNITKENKKEETTVDLQKETDISSESKVEHDPKSKENETPDLTQNSQYIKEAIQIPDGNKLMKGEAINISIIEEKPQCHSDSDTINSSKKTDNTVEQILVRDDKNVNNITKENKKEETTVDLQKETDISSESKVEHDPKSKENETPDLTQNSQYIKEAIQVPDGNKLMKGEAINISIIEEKPQCHSDSDTINSGKKTDNTVEQILVRDDKNVNNITKENKKEETTVDLQKETDISSESKVEHDPKSKENETPDLTQNSQYIKEAIQIPDGNEKNVSQNDDISNAQENETSEINVTVETCNVEKSKLPDKMESKEEVNTSDVTNNQKDSNLLKPTTDKKIKDNISNIIKEVPDKKGGDIINVKNNKKENPASNATNSNQKKSGKQGRSNANSSSNSNKRSKGKK</sequence>
<protein>
    <submittedName>
        <fullName evidence="1">Uncharacterized protein</fullName>
    </submittedName>
</protein>
<reference evidence="1 2" key="1">
    <citation type="journal article" date="2022" name="Genome Biol. Evol.">
        <title>The Spruce Budworm Genome: Reconstructing the Evolutionary History of Antifreeze Proteins.</title>
        <authorList>
            <person name="Beliveau C."/>
            <person name="Gagne P."/>
            <person name="Picq S."/>
            <person name="Vernygora O."/>
            <person name="Keeling C.I."/>
            <person name="Pinkney K."/>
            <person name="Doucet D."/>
            <person name="Wen F."/>
            <person name="Johnston J.S."/>
            <person name="Maaroufi H."/>
            <person name="Boyle B."/>
            <person name="Laroche J."/>
            <person name="Dewar K."/>
            <person name="Juretic N."/>
            <person name="Blackburn G."/>
            <person name="Nisole A."/>
            <person name="Brunet B."/>
            <person name="Brandao M."/>
            <person name="Lumley L."/>
            <person name="Duan J."/>
            <person name="Quan G."/>
            <person name="Lucarotti C.J."/>
            <person name="Roe A.D."/>
            <person name="Sperling F.A.H."/>
            <person name="Levesque R.C."/>
            <person name="Cusson M."/>
        </authorList>
    </citation>
    <scope>NUCLEOTIDE SEQUENCE [LARGE SCALE GENOMIC DNA]</scope>
    <source>
        <strain evidence="1">Glfc:IPQL:Cfum</strain>
    </source>
</reference>